<proteinExistence type="predicted"/>
<dbReference type="RefSeq" id="WP_054208947.1">
    <property type="nucleotide sequence ID" value="NZ_LGSZ01000032.1"/>
</dbReference>
<feature type="compositionally biased region" description="Gly residues" evidence="1">
    <location>
        <begin position="54"/>
        <end position="76"/>
    </location>
</feature>
<dbReference type="OrthoDB" id="8115513at2"/>
<evidence type="ECO:0000313" key="2">
    <source>
        <dbReference type="EMBL" id="KPH81012.1"/>
    </source>
</evidence>
<dbReference type="Proteomes" id="UP000037822">
    <property type="component" value="Unassembled WGS sequence"/>
</dbReference>
<keyword evidence="3" id="KW-1185">Reference proteome</keyword>
<sequence length="394" mass="43015">MSARSDRHRPETAGEGEIIRLRRSLIRLQDETRLLRRDIVRRKYNPSQPRVPAGGTGGGQWTSGAGGGGGSGGSTMPGFGDGGDLAEFAPEAGFVIDETGNEAWAFYEESREEDGAVSERAIVNRDGSTIHSEYAASREAGFDERHTVTTPDGDKVTFEITDKSQTIREGGPDGEAISRSVWTPSGPEPVATVQPAYSGLRQGVGAAGAVLFGWLSGENRADGPQAVMGFNARDFRPSENAGGALDLTYVGKVEQAEAETACKYLPELQSRLDRAVSAAGPANNYPHAAIYGTFIHQYLKDQIEDARYPDLKAEQSFAKQMLESTPDEFVRYGYPRSVRIDAYELREDGTLCIYDFKTGRRGIDERRWKELAVAPFRAIRNISRVVVIEVRPSS</sequence>
<feature type="region of interest" description="Disordered" evidence="1">
    <location>
        <begin position="43"/>
        <end position="76"/>
    </location>
</feature>
<dbReference type="AlphaFoldDB" id="A0A0N1F5D6"/>
<protein>
    <submittedName>
        <fullName evidence="2">Uncharacterized protein</fullName>
    </submittedName>
</protein>
<dbReference type="EMBL" id="LGSZ01000032">
    <property type="protein sequence ID" value="KPH81012.1"/>
    <property type="molecule type" value="Genomic_DNA"/>
</dbReference>
<name>A0A0N1F5D6_9HYPH</name>
<accession>A0A0N1F5D6</accession>
<comment type="caution">
    <text evidence="2">The sequence shown here is derived from an EMBL/GenBank/DDBJ whole genome shotgun (WGS) entry which is preliminary data.</text>
</comment>
<evidence type="ECO:0000256" key="1">
    <source>
        <dbReference type="SAM" id="MobiDB-lite"/>
    </source>
</evidence>
<organism evidence="2 3">
    <name type="scientific">Bosea vaviloviae</name>
    <dbReference type="NCBI Taxonomy" id="1526658"/>
    <lineage>
        <taxon>Bacteria</taxon>
        <taxon>Pseudomonadati</taxon>
        <taxon>Pseudomonadota</taxon>
        <taxon>Alphaproteobacteria</taxon>
        <taxon>Hyphomicrobiales</taxon>
        <taxon>Boseaceae</taxon>
        <taxon>Bosea</taxon>
    </lineage>
</organism>
<dbReference type="PATRIC" id="fig|1526658.3.peg.704"/>
<gene>
    <name evidence="2" type="ORF">AE618_10180</name>
</gene>
<reference evidence="2 3" key="1">
    <citation type="submission" date="2015-07" db="EMBL/GenBank/DDBJ databases">
        <title>Whole genome sequencing of Bosea vaviloviae isolated from cave pool.</title>
        <authorList>
            <person name="Tan N.E.H."/>
            <person name="Lee Y.P."/>
            <person name="Gan H.M."/>
            <person name="Barton H."/>
            <person name="Savka M.A."/>
        </authorList>
    </citation>
    <scope>NUCLEOTIDE SEQUENCE [LARGE SCALE GENOMIC DNA]</scope>
    <source>
        <strain evidence="2 3">SD260</strain>
    </source>
</reference>
<evidence type="ECO:0000313" key="3">
    <source>
        <dbReference type="Proteomes" id="UP000037822"/>
    </source>
</evidence>